<dbReference type="EMBL" id="CP095061">
    <property type="protein sequence ID" value="UOQ67633.1"/>
    <property type="molecule type" value="Genomic_DNA"/>
</dbReference>
<sequence>MPRRKNNWIFRSMLFLVLGLIPMATWAQKGRATTSSPALPAPPGTVRVAENLFVDQAEVANIHWLEYLHFIRRDSALAFYNSQLPDSTVWQPVPTAEQKQAPQAYFRAATYVVSSGHGH</sequence>
<keyword evidence="2" id="KW-1185">Reference proteome</keyword>
<dbReference type="RefSeq" id="WP_245123468.1">
    <property type="nucleotide sequence ID" value="NZ_CP095061.1"/>
</dbReference>
<evidence type="ECO:0000313" key="2">
    <source>
        <dbReference type="Proteomes" id="UP000830401"/>
    </source>
</evidence>
<accession>A0ABY4G9Q3</accession>
<gene>
    <name evidence="1" type="ORF">MUN86_07150</name>
</gene>
<proteinExistence type="predicted"/>
<evidence type="ECO:0000313" key="1">
    <source>
        <dbReference type="EMBL" id="UOQ67633.1"/>
    </source>
</evidence>
<protein>
    <submittedName>
        <fullName evidence="1">Uncharacterized protein</fullName>
    </submittedName>
</protein>
<organism evidence="1 2">
    <name type="scientific">Hymenobacter volaticus</name>
    <dbReference type="NCBI Taxonomy" id="2932254"/>
    <lineage>
        <taxon>Bacteria</taxon>
        <taxon>Pseudomonadati</taxon>
        <taxon>Bacteroidota</taxon>
        <taxon>Cytophagia</taxon>
        <taxon>Cytophagales</taxon>
        <taxon>Hymenobacteraceae</taxon>
        <taxon>Hymenobacter</taxon>
    </lineage>
</organism>
<reference evidence="1" key="1">
    <citation type="submission" date="2022-04" db="EMBL/GenBank/DDBJ databases">
        <title>Hymenobacter sp. isolated from the air.</title>
        <authorList>
            <person name="Won M."/>
            <person name="Lee C.-M."/>
            <person name="Woen H.-Y."/>
            <person name="Kwon S.-W."/>
        </authorList>
    </citation>
    <scope>NUCLEOTIDE SEQUENCE</scope>
    <source>
        <strain evidence="1">5420S-77</strain>
    </source>
</reference>
<dbReference type="Proteomes" id="UP000830401">
    <property type="component" value="Chromosome"/>
</dbReference>
<name>A0ABY4G9Q3_9BACT</name>